<dbReference type="GO" id="GO:0016491">
    <property type="term" value="F:oxidoreductase activity"/>
    <property type="evidence" value="ECO:0007669"/>
    <property type="project" value="UniProtKB-KW"/>
</dbReference>
<feature type="domain" description="Gfo/Idh/MocA-like oxidoreductase N-terminal" evidence="2">
    <location>
        <begin position="4"/>
        <end position="120"/>
    </location>
</feature>
<feature type="domain" description="GFO/IDH/MocA-like oxidoreductase" evidence="3">
    <location>
        <begin position="132"/>
        <end position="249"/>
    </location>
</feature>
<proteinExistence type="predicted"/>
<dbReference type="InterPro" id="IPR050463">
    <property type="entry name" value="Gfo/Idh/MocA_oxidrdct_glycsds"/>
</dbReference>
<evidence type="ECO:0000313" key="6">
    <source>
        <dbReference type="Proteomes" id="UP000092598"/>
    </source>
</evidence>
<dbReference type="GO" id="GO:0000166">
    <property type="term" value="F:nucleotide binding"/>
    <property type="evidence" value="ECO:0007669"/>
    <property type="project" value="InterPro"/>
</dbReference>
<name>A9Y8S5_STRLN</name>
<dbReference type="InterPro" id="IPR036291">
    <property type="entry name" value="NAD(P)-bd_dom_sf"/>
</dbReference>
<accession>A9Y8S5</accession>
<reference evidence="4" key="1">
    <citation type="journal article" date="2008" name="Folia Microbiol. (Praha)">
        <title>Sequence analysis and heterologous expression of the lincomycin biosynthetic cluster of the type strain Streptomyces lincolnensis ATCC 25466.</title>
        <authorList>
            <person name="Koberska M."/>
            <person name="Kopecky J."/>
            <person name="Olsovska J."/>
            <person name="Jelinkova M."/>
            <person name="Ulanova D."/>
            <person name="Man P."/>
            <person name="Flieger M."/>
            <person name="Janata J."/>
        </authorList>
    </citation>
    <scope>NUCLEOTIDE SEQUENCE</scope>
</reference>
<evidence type="ECO:0000313" key="5">
    <source>
        <dbReference type="EMBL" id="ANS62472.1"/>
    </source>
</evidence>
<dbReference type="SUPFAM" id="SSF51735">
    <property type="entry name" value="NAD(P)-binding Rossmann-fold domains"/>
    <property type="match status" value="1"/>
</dbReference>
<dbReference type="SUPFAM" id="SSF55347">
    <property type="entry name" value="Glyceraldehyde-3-phosphate dehydrogenase-like, C-terminal domain"/>
    <property type="match status" value="1"/>
</dbReference>
<dbReference type="RefSeq" id="WP_067425658.1">
    <property type="nucleotide sequence ID" value="NZ_CP016438.1"/>
</dbReference>
<evidence type="ECO:0000313" key="4">
    <source>
        <dbReference type="EMBL" id="ABX00611.1"/>
    </source>
</evidence>
<dbReference type="EMBL" id="EU124663">
    <property type="protein sequence ID" value="ABX00611.1"/>
    <property type="molecule type" value="Genomic_DNA"/>
</dbReference>
<dbReference type="KEGG" id="sls:SLINC_0248"/>
<sequence>MTHRCGIIGTGLQATRRVRALIEAADAEPVAVAGATPDTTKAFAAEHGLNAVADWRELVADDGIDVVLVCVPPHLHAEMTLAALRAGKHVLCEKPLARTADEADEMCRVARATGRVLGCGFNHRHHPALAALGDRIARGELGRPLWARAAYGIAGRDGYEREWRADPRQVSGGQLMEQGIHVVDLLRSYFGEVEAVTSLRSSTVWPIAPLEEDAMVLLRHHSGVLAQLHSSLTQWVNTFRLEVGGDEAVAEVQGLAGSYGTQSLSVWPRTDGPFTVTRQEFRSGDRSWALEWAEFARLLSLPAPDQTSALDGAAAIRVVAAAYTAADTLTWEKP</sequence>
<dbReference type="InterPro" id="IPR000683">
    <property type="entry name" value="Gfo/Idh/MocA-like_OxRdtase_N"/>
</dbReference>
<reference evidence="5 6" key="2">
    <citation type="submission" date="2016-07" db="EMBL/GenBank/DDBJ databases">
        <title>Enhancement of antibiotic productionsby engineered nitrateutilization in actinobacteria.</title>
        <authorList>
            <person name="Meng S.C."/>
        </authorList>
    </citation>
    <scope>NUCLEOTIDE SEQUENCE [LARGE SCALE GENOMIC DNA]</scope>
    <source>
        <strain evidence="5 6">NRRL 2936</strain>
    </source>
</reference>
<evidence type="ECO:0000259" key="3">
    <source>
        <dbReference type="Pfam" id="PF22725"/>
    </source>
</evidence>
<organism evidence="4">
    <name type="scientific">Streptomyces lincolnensis</name>
    <dbReference type="NCBI Taxonomy" id="1915"/>
    <lineage>
        <taxon>Bacteria</taxon>
        <taxon>Bacillati</taxon>
        <taxon>Actinomycetota</taxon>
        <taxon>Actinomycetes</taxon>
        <taxon>Kitasatosporales</taxon>
        <taxon>Streptomycetaceae</taxon>
        <taxon>Streptomyces</taxon>
    </lineage>
</organism>
<dbReference type="Gene3D" id="3.30.360.10">
    <property type="entry name" value="Dihydrodipicolinate Reductase, domain 2"/>
    <property type="match status" value="1"/>
</dbReference>
<dbReference type="Pfam" id="PF22725">
    <property type="entry name" value="GFO_IDH_MocA_C3"/>
    <property type="match status" value="1"/>
</dbReference>
<dbReference type="Pfam" id="PF01408">
    <property type="entry name" value="GFO_IDH_MocA"/>
    <property type="match status" value="1"/>
</dbReference>
<evidence type="ECO:0000259" key="2">
    <source>
        <dbReference type="Pfam" id="PF01408"/>
    </source>
</evidence>
<dbReference type="EMBL" id="CP016438">
    <property type="protein sequence ID" value="ANS62472.1"/>
    <property type="molecule type" value="Genomic_DNA"/>
</dbReference>
<keyword evidence="1" id="KW-0560">Oxidoreductase</keyword>
<dbReference type="AlphaFoldDB" id="A9Y8S5"/>
<dbReference type="OrthoDB" id="9792085at2"/>
<keyword evidence="6" id="KW-1185">Reference proteome</keyword>
<dbReference type="Proteomes" id="UP000092598">
    <property type="component" value="Chromosome"/>
</dbReference>
<dbReference type="Gene3D" id="3.40.50.720">
    <property type="entry name" value="NAD(P)-binding Rossmann-like Domain"/>
    <property type="match status" value="1"/>
</dbReference>
<evidence type="ECO:0000256" key="1">
    <source>
        <dbReference type="ARBA" id="ARBA00023002"/>
    </source>
</evidence>
<dbReference type="PANTHER" id="PTHR43818:SF11">
    <property type="entry name" value="BCDNA.GH03377"/>
    <property type="match status" value="1"/>
</dbReference>
<dbReference type="PANTHER" id="PTHR43818">
    <property type="entry name" value="BCDNA.GH03377"/>
    <property type="match status" value="1"/>
</dbReference>
<dbReference type="InterPro" id="IPR055170">
    <property type="entry name" value="GFO_IDH_MocA-like_dom"/>
</dbReference>
<protein>
    <submittedName>
        <fullName evidence="4">LmbZ</fullName>
    </submittedName>
</protein>
<gene>
    <name evidence="5" type="ORF">SLINC_0248</name>
</gene>
<dbReference type="STRING" id="1915.SLINC_0248"/>